<dbReference type="PANTHER" id="PTHR11748:SF111">
    <property type="entry name" value="D-LACTATE DEHYDROGENASE, MITOCHONDRIAL-RELATED"/>
    <property type="match status" value="1"/>
</dbReference>
<organism evidence="6 7">
    <name type="scientific">Halobium palmae</name>
    <dbReference type="NCBI Taxonomy" id="1776492"/>
    <lineage>
        <taxon>Archaea</taxon>
        <taxon>Methanobacteriati</taxon>
        <taxon>Methanobacteriota</taxon>
        <taxon>Stenosarchaea group</taxon>
        <taxon>Halobacteria</taxon>
        <taxon>Halobacteriales</taxon>
        <taxon>Haloferacaceae</taxon>
        <taxon>Halobium</taxon>
    </lineage>
</organism>
<feature type="non-terminal residue" evidence="6">
    <location>
        <position position="1"/>
    </location>
</feature>
<keyword evidence="2" id="KW-0285">Flavoprotein</keyword>
<comment type="cofactor">
    <cofactor evidence="1">
        <name>FAD</name>
        <dbReference type="ChEBI" id="CHEBI:57692"/>
    </cofactor>
</comment>
<keyword evidence="4" id="KW-0560">Oxidoreductase</keyword>
<dbReference type="SUPFAM" id="SSF55103">
    <property type="entry name" value="FAD-linked oxidases, C-terminal domain"/>
    <property type="match status" value="1"/>
</dbReference>
<evidence type="ECO:0000256" key="1">
    <source>
        <dbReference type="ARBA" id="ARBA00001974"/>
    </source>
</evidence>
<evidence type="ECO:0000313" key="6">
    <source>
        <dbReference type="EMBL" id="MFC6726069.1"/>
    </source>
</evidence>
<proteinExistence type="predicted"/>
<name>A0ABD5S351_9EURY</name>
<dbReference type="Pfam" id="PF02913">
    <property type="entry name" value="FAD-oxidase_C"/>
    <property type="match status" value="1"/>
</dbReference>
<dbReference type="InterPro" id="IPR017896">
    <property type="entry name" value="4Fe4S_Fe-S-bd"/>
</dbReference>
<dbReference type="AlphaFoldDB" id="A0ABD5S351"/>
<protein>
    <submittedName>
        <fullName evidence="6">FAD-binding and (Fe-S)-binding domain-containing protein</fullName>
    </submittedName>
</protein>
<evidence type="ECO:0000256" key="3">
    <source>
        <dbReference type="ARBA" id="ARBA00022827"/>
    </source>
</evidence>
<dbReference type="PANTHER" id="PTHR11748">
    <property type="entry name" value="D-LACTATE DEHYDROGENASE"/>
    <property type="match status" value="1"/>
</dbReference>
<evidence type="ECO:0000313" key="7">
    <source>
        <dbReference type="Proteomes" id="UP001596328"/>
    </source>
</evidence>
<comment type="caution">
    <text evidence="6">The sequence shown here is derived from an EMBL/GenBank/DDBJ whole genome shotgun (WGS) entry which is preliminary data.</text>
</comment>
<sequence>GDPAGGVTLADDARAFDALEAHDADSRAGLWKMRKAAAPILLSRTTDEKHISFIEDGAVPAERLPEYVERFREVIDAHDANTSFYAHAGPGVLHVRPLVNTKTVEGLETFEAIADEVTDFVVEFDGSVSGEHGDGRARTQWNRKLYGDRLWSAFRDLKSAYDPDWLLNPGNVCGALDDEPTPTDGSQVAPAHDMTENLRFDPEYEFDADFDSELNWENENGFQGMAELCHGCGGCRGGQETTGGVMCPTYRAAEEEIQSTRGRANALRQAMSGDLPENEQFTDEFADEVLDLCIGCKGCARDCPSEVDMAKMKVEVLHEQHRRHGAGLRDRLFANIDALSAVGSALAPLSNLASSVP</sequence>
<dbReference type="SUPFAM" id="SSF46548">
    <property type="entry name" value="alpha-helical ferredoxin"/>
    <property type="match status" value="1"/>
</dbReference>
<dbReference type="Pfam" id="PF13183">
    <property type="entry name" value="Fer4_8"/>
    <property type="match status" value="1"/>
</dbReference>
<evidence type="ECO:0000259" key="5">
    <source>
        <dbReference type="PROSITE" id="PS51379"/>
    </source>
</evidence>
<dbReference type="InterPro" id="IPR004113">
    <property type="entry name" value="FAD-bd_oxidored_4_C"/>
</dbReference>
<dbReference type="Proteomes" id="UP001596328">
    <property type="component" value="Unassembled WGS sequence"/>
</dbReference>
<dbReference type="PROSITE" id="PS00198">
    <property type="entry name" value="4FE4S_FER_1"/>
    <property type="match status" value="1"/>
</dbReference>
<keyword evidence="3" id="KW-0274">FAD</keyword>
<dbReference type="GO" id="GO:0016491">
    <property type="term" value="F:oxidoreductase activity"/>
    <property type="evidence" value="ECO:0007669"/>
    <property type="project" value="UniProtKB-KW"/>
</dbReference>
<dbReference type="InterPro" id="IPR016164">
    <property type="entry name" value="FAD-linked_Oxase-like_C"/>
</dbReference>
<feature type="domain" description="4Fe-4S ferredoxin-type" evidence="5">
    <location>
        <begin position="282"/>
        <end position="315"/>
    </location>
</feature>
<dbReference type="Gene3D" id="1.10.1060.10">
    <property type="entry name" value="Alpha-helical ferredoxin"/>
    <property type="match status" value="1"/>
</dbReference>
<dbReference type="EMBL" id="JBHSWU010000870">
    <property type="protein sequence ID" value="MFC6726069.1"/>
    <property type="molecule type" value="Genomic_DNA"/>
</dbReference>
<reference evidence="6 7" key="1">
    <citation type="journal article" date="2019" name="Int. J. Syst. Evol. Microbiol.">
        <title>The Global Catalogue of Microorganisms (GCM) 10K type strain sequencing project: providing services to taxonomists for standard genome sequencing and annotation.</title>
        <authorList>
            <consortium name="The Broad Institute Genomics Platform"/>
            <consortium name="The Broad Institute Genome Sequencing Center for Infectious Disease"/>
            <person name="Wu L."/>
            <person name="Ma J."/>
        </authorList>
    </citation>
    <scope>NUCLEOTIDE SEQUENCE [LARGE SCALE GENOMIC DNA]</scope>
    <source>
        <strain evidence="6 7">NBRC 111368</strain>
    </source>
</reference>
<dbReference type="Gene3D" id="3.30.70.2740">
    <property type="match status" value="1"/>
</dbReference>
<feature type="non-terminal residue" evidence="6">
    <location>
        <position position="357"/>
    </location>
</feature>
<evidence type="ECO:0000256" key="4">
    <source>
        <dbReference type="ARBA" id="ARBA00023002"/>
    </source>
</evidence>
<dbReference type="InterPro" id="IPR009051">
    <property type="entry name" value="Helical_ferredxn"/>
</dbReference>
<keyword evidence="7" id="KW-1185">Reference proteome</keyword>
<accession>A0ABD5S351</accession>
<dbReference type="InterPro" id="IPR017900">
    <property type="entry name" value="4Fe4S_Fe_S_CS"/>
</dbReference>
<gene>
    <name evidence="6" type="ORF">ACFQE1_17205</name>
</gene>
<evidence type="ECO:0000256" key="2">
    <source>
        <dbReference type="ARBA" id="ARBA00022630"/>
    </source>
</evidence>
<dbReference type="PROSITE" id="PS51379">
    <property type="entry name" value="4FE4S_FER_2"/>
    <property type="match status" value="1"/>
</dbReference>